<dbReference type="InterPro" id="IPR000408">
    <property type="entry name" value="Reg_chr_condens"/>
</dbReference>
<dbReference type="PANTHER" id="PTHR45982:SF1">
    <property type="entry name" value="REGULATOR OF CHROMOSOME CONDENSATION"/>
    <property type="match status" value="1"/>
</dbReference>
<dbReference type="InterPro" id="IPR051553">
    <property type="entry name" value="Ran_GTPase-activating"/>
</dbReference>
<evidence type="ECO:0008006" key="5">
    <source>
        <dbReference type="Google" id="ProtNLM"/>
    </source>
</evidence>
<feature type="compositionally biased region" description="Polar residues" evidence="2">
    <location>
        <begin position="875"/>
        <end position="886"/>
    </location>
</feature>
<dbReference type="SUPFAM" id="SSF50985">
    <property type="entry name" value="RCC1/BLIP-II"/>
    <property type="match status" value="2"/>
</dbReference>
<accession>A0AA88GEL2</accession>
<dbReference type="Pfam" id="PF13540">
    <property type="entry name" value="RCC1_2"/>
    <property type="match status" value="2"/>
</dbReference>
<dbReference type="GO" id="GO:0005737">
    <property type="term" value="C:cytoplasm"/>
    <property type="evidence" value="ECO:0007669"/>
    <property type="project" value="TreeGrafter"/>
</dbReference>
<evidence type="ECO:0000256" key="1">
    <source>
        <dbReference type="PROSITE-ProRule" id="PRU00235"/>
    </source>
</evidence>
<dbReference type="EMBL" id="PYSW02000048">
    <property type="protein sequence ID" value="KAG2374035.1"/>
    <property type="molecule type" value="Genomic_DNA"/>
</dbReference>
<feature type="compositionally biased region" description="Low complexity" evidence="2">
    <location>
        <begin position="248"/>
        <end position="258"/>
    </location>
</feature>
<proteinExistence type="predicted"/>
<name>A0AA88GEL2_NAELO</name>
<dbReference type="AlphaFoldDB" id="A0AA88GEL2"/>
<organism evidence="3 4">
    <name type="scientific">Naegleria lovaniensis</name>
    <name type="common">Amoeba</name>
    <dbReference type="NCBI Taxonomy" id="51637"/>
    <lineage>
        <taxon>Eukaryota</taxon>
        <taxon>Discoba</taxon>
        <taxon>Heterolobosea</taxon>
        <taxon>Tetramitia</taxon>
        <taxon>Eutetramitia</taxon>
        <taxon>Vahlkampfiidae</taxon>
        <taxon>Naegleria</taxon>
    </lineage>
</organism>
<dbReference type="Gene3D" id="2.130.10.30">
    <property type="entry name" value="Regulator of chromosome condensation 1/beta-lactamase-inhibitor protein II"/>
    <property type="match status" value="2"/>
</dbReference>
<dbReference type="Proteomes" id="UP000816034">
    <property type="component" value="Unassembled WGS sequence"/>
</dbReference>
<reference evidence="3 4" key="1">
    <citation type="journal article" date="2018" name="BMC Genomics">
        <title>The genome of Naegleria lovaniensis, the basis for a comparative approach to unravel pathogenicity factors of the human pathogenic amoeba N. fowleri.</title>
        <authorList>
            <person name="Liechti N."/>
            <person name="Schurch N."/>
            <person name="Bruggmann R."/>
            <person name="Wittwer M."/>
        </authorList>
    </citation>
    <scope>NUCLEOTIDE SEQUENCE [LARGE SCALE GENOMIC DNA]</scope>
    <source>
        <strain evidence="3 4">ATCC 30569</strain>
    </source>
</reference>
<dbReference type="RefSeq" id="XP_044543209.1">
    <property type="nucleotide sequence ID" value="XM_044686734.1"/>
</dbReference>
<feature type="repeat" description="RCC1" evidence="1">
    <location>
        <begin position="758"/>
        <end position="809"/>
    </location>
</feature>
<feature type="compositionally biased region" description="Low complexity" evidence="2">
    <location>
        <begin position="317"/>
        <end position="333"/>
    </location>
</feature>
<feature type="region of interest" description="Disordered" evidence="2">
    <location>
        <begin position="368"/>
        <end position="511"/>
    </location>
</feature>
<feature type="repeat" description="RCC1" evidence="1">
    <location>
        <begin position="6"/>
        <end position="57"/>
    </location>
</feature>
<evidence type="ECO:0000313" key="3">
    <source>
        <dbReference type="EMBL" id="KAG2374035.1"/>
    </source>
</evidence>
<feature type="region of interest" description="Disordered" evidence="2">
    <location>
        <begin position="241"/>
        <end position="265"/>
    </location>
</feature>
<gene>
    <name evidence="3" type="ORF">C9374_011114</name>
</gene>
<dbReference type="PANTHER" id="PTHR45982">
    <property type="entry name" value="REGULATOR OF CHROMOSOME CONDENSATION"/>
    <property type="match status" value="1"/>
</dbReference>
<feature type="compositionally biased region" description="Polar residues" evidence="2">
    <location>
        <begin position="438"/>
        <end position="463"/>
    </location>
</feature>
<feature type="compositionally biased region" description="Low complexity" evidence="2">
    <location>
        <begin position="368"/>
        <end position="409"/>
    </location>
</feature>
<dbReference type="GO" id="GO:0005085">
    <property type="term" value="F:guanyl-nucleotide exchange factor activity"/>
    <property type="evidence" value="ECO:0007669"/>
    <property type="project" value="TreeGrafter"/>
</dbReference>
<feature type="compositionally biased region" description="Low complexity" evidence="2">
    <location>
        <begin position="128"/>
        <end position="139"/>
    </location>
</feature>
<feature type="compositionally biased region" description="Low complexity" evidence="2">
    <location>
        <begin position="210"/>
        <end position="229"/>
    </location>
</feature>
<feature type="region of interest" description="Disordered" evidence="2">
    <location>
        <begin position="201"/>
        <end position="229"/>
    </location>
</feature>
<evidence type="ECO:0000256" key="2">
    <source>
        <dbReference type="SAM" id="MobiDB-lite"/>
    </source>
</evidence>
<protein>
    <recommendedName>
        <fullName evidence="5">Regulator of chromosome condensation</fullName>
    </recommendedName>
</protein>
<dbReference type="PROSITE" id="PS50012">
    <property type="entry name" value="RCC1_3"/>
    <property type="match status" value="3"/>
</dbReference>
<feature type="region of interest" description="Disordered" evidence="2">
    <location>
        <begin position="102"/>
        <end position="143"/>
    </location>
</feature>
<evidence type="ECO:0000313" key="4">
    <source>
        <dbReference type="Proteomes" id="UP000816034"/>
    </source>
</evidence>
<feature type="repeat" description="RCC1" evidence="1">
    <location>
        <begin position="704"/>
        <end position="757"/>
    </location>
</feature>
<dbReference type="PROSITE" id="PS00626">
    <property type="entry name" value="RCC1_2"/>
    <property type="match status" value="1"/>
</dbReference>
<sequence length="935" mass="101418">MEVKQRSLLVSGDNDFGQLCTGNNKPTKKLIEPKLPPELIIQQVAVGYDHTLILTDANELFVCGSNAYGKLGMGKNVEEITKLTRVDFSHLLHHRKFSSNDSNFVSTPTTSTTPNLLGKNVTSTTLDSSSPAIPTLSSSQEENGTTMLSTLSHIGSMRLASTSLKKQTQSGKKSPLGRLFESTAQDVAANDFLEFQRRKRPTSGDVMLDSTMTDSSSNISSSAPVTTETYLTSQTTTTMDNVIGNRMSSPIGSNSSESPMESLDRESTLNHVMNNSNPSSSATPLSATTHYDYLFDSSNARKHKKSSSHLQGNGGVTSPQTSDSGISSSQIVSSIDVGDEVRLSVSGENNESVNIHQHGNVVVENSQLDSSHMSSSGGPLSSNGLNTSPNIIISSGSSNNVNNNGLTSTAANNPTTLRRNSDAIPPMHRRNDSAGIPTINTNSVKTVSGNSGNTERVSSSGHTGRSMGSFDFDSIGSDPSITPISEDDIVGPSDEETHQSKRNSGGLKPFGSMLLKQRKTSNANPKDVVIPKLKSEAMNDARAQLDFLKDIAQQTTPQTARGATSSDKTMPPFEIKSIYCSRNNSFILTKDDEIYMCGERSSCYFKRLQDEELEGKKIKLFGTSPFSDHFLIVTSQQEVLVSGNNSNGQLGDGTTLDCYGFLKKIKFDFGEDYSDEEKKYVDFKFVACGRAHTCIVATLNGNFDVFYSTGNNQFSQLGYALPLERSEFENPPSLPFERQTIKDLACGAQHTMVLTMNGELWACGKGDLGQLGNGSYSPKNEFQKIDLSSSYVLRRVFCGGGFTVLLTNDNTMLRTGGNYYGQSFQGSTEMSCEYKEQKMGSSLRVYTVHPTTLFCIIQVTKTVTTSSSRRTSKTAETPTESKNPTFTLKPGMFGSKSKTNLTLNLGGITSKVETNSGVLEEFLEDDDDFRPKTTR</sequence>
<comment type="caution">
    <text evidence="3">The sequence shown here is derived from an EMBL/GenBank/DDBJ whole genome shotgun (WGS) entry which is preliminary data.</text>
</comment>
<feature type="region of interest" description="Disordered" evidence="2">
    <location>
        <begin position="866"/>
        <end position="886"/>
    </location>
</feature>
<dbReference type="InterPro" id="IPR009091">
    <property type="entry name" value="RCC1/BLIP-II"/>
</dbReference>
<feature type="region of interest" description="Disordered" evidence="2">
    <location>
        <begin position="300"/>
        <end position="333"/>
    </location>
</feature>
<keyword evidence="4" id="KW-1185">Reference proteome</keyword>
<dbReference type="GeneID" id="68103568"/>